<accession>A0AAJ5BZU7</accession>
<protein>
    <recommendedName>
        <fullName evidence="3">Glycosyltransferase</fullName>
    </recommendedName>
</protein>
<proteinExistence type="predicted"/>
<reference evidence="1 2" key="1">
    <citation type="submission" date="2017-06" db="EMBL/GenBank/DDBJ databases">
        <authorList>
            <consortium name="Pathogen Informatics"/>
        </authorList>
    </citation>
    <scope>NUCLEOTIDE SEQUENCE [LARGE SCALE GENOMIC DNA]</scope>
    <source>
        <strain evidence="1 2">NCTC12149</strain>
    </source>
</reference>
<evidence type="ECO:0008006" key="3">
    <source>
        <dbReference type="Google" id="ProtNLM"/>
    </source>
</evidence>
<name>A0AAJ5BZU7_9SPHI</name>
<dbReference type="SUPFAM" id="SSF48208">
    <property type="entry name" value="Six-hairpin glycosidases"/>
    <property type="match status" value="1"/>
</dbReference>
<organism evidence="1 2">
    <name type="scientific">Sphingobacterium mizutaii</name>
    <dbReference type="NCBI Taxonomy" id="1010"/>
    <lineage>
        <taxon>Bacteria</taxon>
        <taxon>Pseudomonadati</taxon>
        <taxon>Bacteroidota</taxon>
        <taxon>Sphingobacteriia</taxon>
        <taxon>Sphingobacteriales</taxon>
        <taxon>Sphingobacteriaceae</taxon>
        <taxon>Sphingobacterium</taxon>
    </lineage>
</organism>
<dbReference type="KEGG" id="smiz:4412673_01549"/>
<evidence type="ECO:0000313" key="1">
    <source>
        <dbReference type="EMBL" id="SNV48413.1"/>
    </source>
</evidence>
<evidence type="ECO:0000313" key="2">
    <source>
        <dbReference type="Proteomes" id="UP000215355"/>
    </source>
</evidence>
<gene>
    <name evidence="1" type="ORF">SAMEA4412673_01549</name>
</gene>
<sequence length="363" mass="42539">MEEIQVDNKCYSKIVKTFFDRVPKLEFPYIEILTTPTGILQHAKFNIPNYHHGYCLDDNCRALLLFCKAYHQLEPSYRNKYISNFLGFIHYAQKEDGIFRNFMSFDLQFIEHIGSDDSFGRTIWALGFLLSKKEIANYHPIAKELFDRSYPHMADCKSARAVGYQILGLLHYLEKYPEDMKIRKQLEGSCQFLMDEYKAAENEDWHWFEEVISYDNAILPMSILRASRYFGNKEMEKIGLASSAFLDQVIFRKGYFSSIGNINWLKKEGICSDFGQQPIEVSSTIMLYEELQHHAIRINYKERILETFSWFLGNNIKGEVLFDFQNMACYDGLEEYGVNKNQGAESNLAFWLSYLDTANYIHS</sequence>
<dbReference type="RefSeq" id="WP_093095499.1">
    <property type="nucleotide sequence ID" value="NZ_FNGK01000001.1"/>
</dbReference>
<dbReference type="GO" id="GO:0005975">
    <property type="term" value="P:carbohydrate metabolic process"/>
    <property type="evidence" value="ECO:0007669"/>
    <property type="project" value="InterPro"/>
</dbReference>
<dbReference type="InterPro" id="IPR008928">
    <property type="entry name" value="6-hairpin_glycosidase_sf"/>
</dbReference>
<dbReference type="AlphaFoldDB" id="A0AAJ5BZU7"/>
<dbReference type="EMBL" id="LT906468">
    <property type="protein sequence ID" value="SNV48413.1"/>
    <property type="molecule type" value="Genomic_DNA"/>
</dbReference>
<dbReference type="Proteomes" id="UP000215355">
    <property type="component" value="Chromosome 1"/>
</dbReference>